<sequence length="429" mass="47497">MLGRDLVTGLPQLSLPILLLLLSPSHEVPIIEPSIEETPNTMVDLNQVGNPGETSEPLNPGASNIKNFVASLLEVPETFSSESLEISIPRHLDTSVHASAEISPLAIDISTPEVIVQLRLEESTPLDTHPSEATAHIVQERIIPSEPPVVLTPVDDLTVLLNPPSSLKPSFFQDEVQEVFEIHQEFATLDFSFFIEYQLWHRFEICCQALAHLKPNNSEFTQQLQHKVSNIRSVFPYVQDLFQELGALQMVEKDMDDLHSKALSTHTSYREEFLELQALQAHEEELLKSLADVRLKISKSNSKLATFEHLSVSQLGFLDSHPHGDEPELLAHGSFSPNGITELSYSIALAMHGGGQLLVGSGGVRFKSGDPRRSPMVQRAMKDADDPPTHHRHASTASDMSNISSQCSSCNRGYFANCVKFATLQHIWA</sequence>
<proteinExistence type="predicted"/>
<feature type="region of interest" description="Disordered" evidence="1">
    <location>
        <begin position="368"/>
        <end position="402"/>
    </location>
</feature>
<protein>
    <submittedName>
        <fullName evidence="3">Uncharacterized protein</fullName>
    </submittedName>
</protein>
<dbReference type="AlphaFoldDB" id="A0A834G4S5"/>
<name>A0A834G4S5_RHOSS</name>
<evidence type="ECO:0000313" key="4">
    <source>
        <dbReference type="Proteomes" id="UP000626092"/>
    </source>
</evidence>
<organism evidence="3 4">
    <name type="scientific">Rhododendron simsii</name>
    <name type="common">Sims's rhododendron</name>
    <dbReference type="NCBI Taxonomy" id="118357"/>
    <lineage>
        <taxon>Eukaryota</taxon>
        <taxon>Viridiplantae</taxon>
        <taxon>Streptophyta</taxon>
        <taxon>Embryophyta</taxon>
        <taxon>Tracheophyta</taxon>
        <taxon>Spermatophyta</taxon>
        <taxon>Magnoliopsida</taxon>
        <taxon>eudicotyledons</taxon>
        <taxon>Gunneridae</taxon>
        <taxon>Pentapetalae</taxon>
        <taxon>asterids</taxon>
        <taxon>Ericales</taxon>
        <taxon>Ericaceae</taxon>
        <taxon>Ericoideae</taxon>
        <taxon>Rhodoreae</taxon>
        <taxon>Rhododendron</taxon>
    </lineage>
</organism>
<accession>A0A834G4S5</accession>
<comment type="caution">
    <text evidence="3">The sequence shown here is derived from an EMBL/GenBank/DDBJ whole genome shotgun (WGS) entry which is preliminary data.</text>
</comment>
<reference evidence="3" key="1">
    <citation type="submission" date="2019-11" db="EMBL/GenBank/DDBJ databases">
        <authorList>
            <person name="Liu Y."/>
            <person name="Hou J."/>
            <person name="Li T.-Q."/>
            <person name="Guan C.-H."/>
            <person name="Wu X."/>
            <person name="Wu H.-Z."/>
            <person name="Ling F."/>
            <person name="Zhang R."/>
            <person name="Shi X.-G."/>
            <person name="Ren J.-P."/>
            <person name="Chen E.-F."/>
            <person name="Sun J.-M."/>
        </authorList>
    </citation>
    <scope>NUCLEOTIDE SEQUENCE</scope>
    <source>
        <strain evidence="3">Adult_tree_wgs_1</strain>
        <tissue evidence="3">Leaves</tissue>
    </source>
</reference>
<dbReference type="Proteomes" id="UP000626092">
    <property type="component" value="Unassembled WGS sequence"/>
</dbReference>
<evidence type="ECO:0000256" key="1">
    <source>
        <dbReference type="SAM" id="MobiDB-lite"/>
    </source>
</evidence>
<evidence type="ECO:0000256" key="2">
    <source>
        <dbReference type="SAM" id="SignalP"/>
    </source>
</evidence>
<dbReference type="EMBL" id="WJXA01000011">
    <property type="protein sequence ID" value="KAF7126721.1"/>
    <property type="molecule type" value="Genomic_DNA"/>
</dbReference>
<gene>
    <name evidence="3" type="ORF">RHSIM_Rhsim11G0004100</name>
</gene>
<feature type="signal peptide" evidence="2">
    <location>
        <begin position="1"/>
        <end position="27"/>
    </location>
</feature>
<dbReference type="OrthoDB" id="1794134at2759"/>
<keyword evidence="2" id="KW-0732">Signal</keyword>
<evidence type="ECO:0000313" key="3">
    <source>
        <dbReference type="EMBL" id="KAF7126721.1"/>
    </source>
</evidence>
<keyword evidence="4" id="KW-1185">Reference proteome</keyword>
<feature type="compositionally biased region" description="Basic and acidic residues" evidence="1">
    <location>
        <begin position="380"/>
        <end position="389"/>
    </location>
</feature>
<feature type="chain" id="PRO_5032539831" evidence="2">
    <location>
        <begin position="28"/>
        <end position="429"/>
    </location>
</feature>